<organism evidence="2">
    <name type="scientific">marine sediment metagenome</name>
    <dbReference type="NCBI Taxonomy" id="412755"/>
    <lineage>
        <taxon>unclassified sequences</taxon>
        <taxon>metagenomes</taxon>
        <taxon>ecological metagenomes</taxon>
    </lineage>
</organism>
<dbReference type="EMBL" id="BARV01024701">
    <property type="protein sequence ID" value="GAI36141.1"/>
    <property type="molecule type" value="Genomic_DNA"/>
</dbReference>
<protein>
    <submittedName>
        <fullName evidence="2">Uncharacterized protein</fullName>
    </submittedName>
</protein>
<accession>X1P115</accession>
<keyword evidence="1" id="KW-0812">Transmembrane</keyword>
<sequence>EKIELTYGDTLRVNVSFDYRGLAEKVTLYGAIGNWRPFPEYKPPGVWLPPGFDEILHGEVSIDLPESIEFSPCKANVDIPITSDISPQTDYDLYVKIKEYPGVGMPRVENVIDIVGIPPTFELIQHTTSHFAYIYDGDAEVNIVTFTIDPFTPSAWAAKKFADALESEARKKGARVLETKVYVDTTPLLWTDIRIEVTGTPLGEEVGTVAGRGIAVGIAPWLAIILVCLAIIAVIVVTTLAIKTIVGLFKSKPGLEDMKPAWGKEA</sequence>
<evidence type="ECO:0000313" key="2">
    <source>
        <dbReference type="EMBL" id="GAI36141.1"/>
    </source>
</evidence>
<comment type="caution">
    <text evidence="2">The sequence shown here is derived from an EMBL/GenBank/DDBJ whole genome shotgun (WGS) entry which is preliminary data.</text>
</comment>
<reference evidence="2" key="1">
    <citation type="journal article" date="2014" name="Front. Microbiol.">
        <title>High frequency of phylogenetically diverse reductive dehalogenase-homologous genes in deep subseafloor sedimentary metagenomes.</title>
        <authorList>
            <person name="Kawai M."/>
            <person name="Futagami T."/>
            <person name="Toyoda A."/>
            <person name="Takaki Y."/>
            <person name="Nishi S."/>
            <person name="Hori S."/>
            <person name="Arai W."/>
            <person name="Tsubouchi T."/>
            <person name="Morono Y."/>
            <person name="Uchiyama I."/>
            <person name="Ito T."/>
            <person name="Fujiyama A."/>
            <person name="Inagaki F."/>
            <person name="Takami H."/>
        </authorList>
    </citation>
    <scope>NUCLEOTIDE SEQUENCE</scope>
    <source>
        <strain evidence="2">Expedition CK06-06</strain>
    </source>
</reference>
<proteinExistence type="predicted"/>
<name>X1P115_9ZZZZ</name>
<dbReference type="AlphaFoldDB" id="X1P115"/>
<feature type="non-terminal residue" evidence="2">
    <location>
        <position position="266"/>
    </location>
</feature>
<evidence type="ECO:0000256" key="1">
    <source>
        <dbReference type="SAM" id="Phobius"/>
    </source>
</evidence>
<feature type="non-terminal residue" evidence="2">
    <location>
        <position position="1"/>
    </location>
</feature>
<keyword evidence="1" id="KW-1133">Transmembrane helix</keyword>
<feature type="transmembrane region" description="Helical" evidence="1">
    <location>
        <begin position="218"/>
        <end position="242"/>
    </location>
</feature>
<keyword evidence="1" id="KW-0472">Membrane</keyword>
<gene>
    <name evidence="2" type="ORF">S06H3_40270</name>
</gene>